<comment type="caution">
    <text evidence="2">The sequence shown here is derived from an EMBL/GenBank/DDBJ whole genome shotgun (WGS) entry which is preliminary data.</text>
</comment>
<accession>A0A7W6A382</accession>
<dbReference type="AlphaFoldDB" id="A0A7W6A382"/>
<feature type="region of interest" description="Disordered" evidence="1">
    <location>
        <begin position="127"/>
        <end position="157"/>
    </location>
</feature>
<sequence>MLANIRATGQDAVHLTDAPAPAVASEEATAVQVRDDGLDAHLAGGAVALKRKPIHQPHSVGVERIDLQHLLDLGPPRLGRDDAVTERRAGAVPESLTSVPLQGAGDVLAILLGLILIEQRHDLAHHDVHPDRQGGRQIATIPQCSGAPHRLSTTALR</sequence>
<evidence type="ECO:0000313" key="3">
    <source>
        <dbReference type="Proteomes" id="UP000532936"/>
    </source>
</evidence>
<organism evidence="2 3">
    <name type="scientific">Brevundimonas mediterranea</name>
    <dbReference type="NCBI Taxonomy" id="74329"/>
    <lineage>
        <taxon>Bacteria</taxon>
        <taxon>Pseudomonadati</taxon>
        <taxon>Pseudomonadota</taxon>
        <taxon>Alphaproteobacteria</taxon>
        <taxon>Caulobacterales</taxon>
        <taxon>Caulobacteraceae</taxon>
        <taxon>Brevundimonas</taxon>
    </lineage>
</organism>
<evidence type="ECO:0000256" key="1">
    <source>
        <dbReference type="SAM" id="MobiDB-lite"/>
    </source>
</evidence>
<dbReference type="EMBL" id="JACIDA010000001">
    <property type="protein sequence ID" value="MBB3871446.1"/>
    <property type="molecule type" value="Genomic_DNA"/>
</dbReference>
<evidence type="ECO:0000313" key="2">
    <source>
        <dbReference type="EMBL" id="MBB3871446.1"/>
    </source>
</evidence>
<name>A0A7W6A382_9CAUL</name>
<reference evidence="2 3" key="1">
    <citation type="submission" date="2020-08" db="EMBL/GenBank/DDBJ databases">
        <title>Genomic Encyclopedia of Type Strains, Phase IV (KMG-IV): sequencing the most valuable type-strain genomes for metagenomic binning, comparative biology and taxonomic classification.</title>
        <authorList>
            <person name="Goeker M."/>
        </authorList>
    </citation>
    <scope>NUCLEOTIDE SEQUENCE [LARGE SCALE GENOMIC DNA]</scope>
    <source>
        <strain evidence="2 3">DSM 14878</strain>
    </source>
</reference>
<proteinExistence type="predicted"/>
<dbReference type="Proteomes" id="UP000532936">
    <property type="component" value="Unassembled WGS sequence"/>
</dbReference>
<protein>
    <submittedName>
        <fullName evidence="2">Uncharacterized protein</fullName>
    </submittedName>
</protein>
<gene>
    <name evidence="2" type="ORF">GGR11_000960</name>
</gene>